<dbReference type="InterPro" id="IPR038404">
    <property type="entry name" value="TRAP_DctP_sf"/>
</dbReference>
<dbReference type="Pfam" id="PF03480">
    <property type="entry name" value="DctP"/>
    <property type="match status" value="1"/>
</dbReference>
<accession>A0ABX5J1A9</accession>
<dbReference type="PANTHER" id="PTHR33376">
    <property type="match status" value="1"/>
</dbReference>
<dbReference type="EMBL" id="PXNS01000004">
    <property type="protein sequence ID" value="PTL95182.1"/>
    <property type="molecule type" value="Genomic_DNA"/>
</dbReference>
<proteinExistence type="predicted"/>
<dbReference type="Proteomes" id="UP000241895">
    <property type="component" value="Unassembled WGS sequence"/>
</dbReference>
<sequence>MITTINARKTMNRSLSRLSRSILTVSALSLSALSLSALSPDAQATDLRMLSSYDLTSAYTREVAQRYIDKVQGASDGEVSISLNGPDVVPPFEQLQPVSVGVFDLLYTHGAYHTNTTGVGAAMDGVFVDPAKTRESGLWDFIDSHYNELGLKLLAIPPLGSSGFQYVLKEPIEGSPGLEGRRLRGSPTYTNVTQGLGGTPVLMSSGDVYSSLDRNVIDGAAWGLNGVEDLGWHEVAGYFSKPTFGQTYTYLLMNLDTFNGLDEQQQSVLLAQGEALESEIAGVLDELAVEEWARLRELGMHETEFAPEDAERLDELVTEGIWQLGLDKSPEAVAKMREIAESNDMTP</sequence>
<comment type="caution">
    <text evidence="3">The sequence shown here is derived from an EMBL/GenBank/DDBJ whole genome shotgun (WGS) entry which is preliminary data.</text>
</comment>
<evidence type="ECO:0000256" key="2">
    <source>
        <dbReference type="SAM" id="SignalP"/>
    </source>
</evidence>
<evidence type="ECO:0000256" key="1">
    <source>
        <dbReference type="ARBA" id="ARBA00022729"/>
    </source>
</evidence>
<organism evidence="3 4">
    <name type="scientific">Halomonas litopenaei</name>
    <dbReference type="NCBI Taxonomy" id="2109328"/>
    <lineage>
        <taxon>Bacteria</taxon>
        <taxon>Pseudomonadati</taxon>
        <taxon>Pseudomonadota</taxon>
        <taxon>Gammaproteobacteria</taxon>
        <taxon>Oceanospirillales</taxon>
        <taxon>Halomonadaceae</taxon>
        <taxon>Halomonas</taxon>
    </lineage>
</organism>
<feature type="chain" id="PRO_5047387535" evidence="2">
    <location>
        <begin position="45"/>
        <end position="347"/>
    </location>
</feature>
<dbReference type="NCBIfam" id="NF037995">
    <property type="entry name" value="TRAP_S1"/>
    <property type="match status" value="1"/>
</dbReference>
<keyword evidence="4" id="KW-1185">Reference proteome</keyword>
<dbReference type="Gene3D" id="3.40.190.170">
    <property type="entry name" value="Bacterial extracellular solute-binding protein, family 7"/>
    <property type="match status" value="1"/>
</dbReference>
<feature type="signal peptide" evidence="2">
    <location>
        <begin position="1"/>
        <end position="44"/>
    </location>
</feature>
<evidence type="ECO:0000313" key="3">
    <source>
        <dbReference type="EMBL" id="PTL95182.1"/>
    </source>
</evidence>
<protein>
    <submittedName>
        <fullName evidence="3">C4-dicarboxylate ABC transporter substrate-binding protein</fullName>
    </submittedName>
</protein>
<evidence type="ECO:0000313" key="4">
    <source>
        <dbReference type="Proteomes" id="UP000241895"/>
    </source>
</evidence>
<gene>
    <name evidence="3" type="ORF">C6W88_07520</name>
</gene>
<dbReference type="InterPro" id="IPR018389">
    <property type="entry name" value="DctP_fam"/>
</dbReference>
<name>A0ABX5J1A9_9GAMM</name>
<keyword evidence="1 2" id="KW-0732">Signal</keyword>
<dbReference type="PANTHER" id="PTHR33376:SF5">
    <property type="entry name" value="EXTRACYTOPLASMIC SOLUTE RECEPTOR PROTEIN"/>
    <property type="match status" value="1"/>
</dbReference>
<reference evidence="3 4" key="1">
    <citation type="submission" date="2018-03" db="EMBL/GenBank/DDBJ databases">
        <authorList>
            <person name="Zhou J."/>
            <person name="Li X."/>
            <person name="Xue M."/>
            <person name="Yin J."/>
        </authorList>
    </citation>
    <scope>NUCLEOTIDE SEQUENCE [LARGE SCALE GENOMIC DNA]</scope>
    <source>
        <strain evidence="3 4">SYSU ZJ2214</strain>
    </source>
</reference>